<dbReference type="PROSITE" id="PS01075">
    <property type="entry name" value="ACETATE_KINASE_1"/>
    <property type="match status" value="1"/>
</dbReference>
<dbReference type="PROSITE" id="PS01076">
    <property type="entry name" value="ACETATE_KINASE_2"/>
    <property type="match status" value="1"/>
</dbReference>
<protein>
    <recommendedName>
        <fullName evidence="7">Acetate kinase</fullName>
        <ecNumber evidence="7">2.7.2.1</ecNumber>
    </recommendedName>
    <alternativeName>
        <fullName evidence="7">Acetokinase</fullName>
    </alternativeName>
</protein>
<keyword evidence="6 7" id="KW-0067">ATP-binding</keyword>
<dbReference type="PANTHER" id="PTHR21060">
    <property type="entry name" value="ACETATE KINASE"/>
    <property type="match status" value="1"/>
</dbReference>
<accession>A0A3P7NRP6</accession>
<evidence type="ECO:0000256" key="7">
    <source>
        <dbReference type="HAMAP-Rule" id="MF_00020"/>
    </source>
</evidence>
<evidence type="ECO:0000256" key="4">
    <source>
        <dbReference type="ARBA" id="ARBA00022741"/>
    </source>
</evidence>
<gene>
    <name evidence="7 9" type="primary">ackA</name>
    <name evidence="9" type="ORF">PATL70BA_0046</name>
</gene>
<evidence type="ECO:0000313" key="9">
    <source>
        <dbReference type="EMBL" id="VDN45884.1"/>
    </source>
</evidence>
<dbReference type="CDD" id="cd24010">
    <property type="entry name" value="ASKHA_NBD_AcK_PK"/>
    <property type="match status" value="1"/>
</dbReference>
<dbReference type="OrthoDB" id="9802453at2"/>
<dbReference type="GO" id="GO:0005737">
    <property type="term" value="C:cytoplasm"/>
    <property type="evidence" value="ECO:0007669"/>
    <property type="project" value="UniProtKB-SubCell"/>
</dbReference>
<dbReference type="PANTHER" id="PTHR21060:SF15">
    <property type="entry name" value="ACETATE KINASE-RELATED"/>
    <property type="match status" value="1"/>
</dbReference>
<keyword evidence="5 7" id="KW-0418">Kinase</keyword>
<dbReference type="AlphaFoldDB" id="A0A3P7NRP6"/>
<comment type="subunit">
    <text evidence="7">Homodimer.</text>
</comment>
<comment type="cofactor">
    <cofactor evidence="7">
        <name>Mg(2+)</name>
        <dbReference type="ChEBI" id="CHEBI:18420"/>
    </cofactor>
    <cofactor evidence="7">
        <name>Mn(2+)</name>
        <dbReference type="ChEBI" id="CHEBI:29035"/>
    </cofactor>
    <text evidence="7">Mg(2+). Can also accept Mn(2+).</text>
</comment>
<dbReference type="InterPro" id="IPR000890">
    <property type="entry name" value="Aliphatic_acid_kin_short-chain"/>
</dbReference>
<comment type="similarity">
    <text evidence="1 7 8">Belongs to the acetokinase family.</text>
</comment>
<feature type="binding site" evidence="7">
    <location>
        <position position="91"/>
    </location>
    <ligand>
        <name>substrate</name>
    </ligand>
</feature>
<evidence type="ECO:0000256" key="2">
    <source>
        <dbReference type="ARBA" id="ARBA00022490"/>
    </source>
</evidence>
<keyword evidence="7" id="KW-0460">Magnesium</keyword>
<feature type="binding site" evidence="7">
    <location>
        <position position="14"/>
    </location>
    <ligand>
        <name>ATP</name>
        <dbReference type="ChEBI" id="CHEBI:30616"/>
    </ligand>
</feature>
<organism evidence="9 10">
    <name type="scientific">Petrocella atlantisensis</name>
    <dbReference type="NCBI Taxonomy" id="2173034"/>
    <lineage>
        <taxon>Bacteria</taxon>
        <taxon>Bacillati</taxon>
        <taxon>Bacillota</taxon>
        <taxon>Clostridia</taxon>
        <taxon>Lachnospirales</taxon>
        <taxon>Vallitaleaceae</taxon>
        <taxon>Petrocella</taxon>
    </lineage>
</organism>
<keyword evidence="2 7" id="KW-0963">Cytoplasm</keyword>
<feature type="binding site" evidence="7">
    <location>
        <position position="384"/>
    </location>
    <ligand>
        <name>Mg(2+)</name>
        <dbReference type="ChEBI" id="CHEBI:18420"/>
    </ligand>
</feature>
<keyword evidence="7" id="KW-0479">Metal-binding</keyword>
<dbReference type="EMBL" id="LR130778">
    <property type="protein sequence ID" value="VDN45884.1"/>
    <property type="molecule type" value="Genomic_DNA"/>
</dbReference>
<evidence type="ECO:0000313" key="10">
    <source>
        <dbReference type="Proteomes" id="UP000279029"/>
    </source>
</evidence>
<dbReference type="GO" id="GO:0006085">
    <property type="term" value="P:acetyl-CoA biosynthetic process"/>
    <property type="evidence" value="ECO:0007669"/>
    <property type="project" value="UniProtKB-UniRule"/>
</dbReference>
<keyword evidence="4 7" id="KW-0547">Nucleotide-binding</keyword>
<feature type="active site" description="Proton donor/acceptor" evidence="7">
    <location>
        <position position="148"/>
    </location>
</feature>
<feature type="binding site" evidence="7">
    <location>
        <begin position="208"/>
        <end position="212"/>
    </location>
    <ligand>
        <name>ATP</name>
        <dbReference type="ChEBI" id="CHEBI:30616"/>
    </ligand>
</feature>
<keyword evidence="10" id="KW-1185">Reference proteome</keyword>
<comment type="pathway">
    <text evidence="7">Metabolic intermediate biosynthesis; acetyl-CoA biosynthesis; acetyl-CoA from acetate: step 1/2.</text>
</comment>
<dbReference type="PIRSF" id="PIRSF000722">
    <property type="entry name" value="Acetate_prop_kin"/>
    <property type="match status" value="1"/>
</dbReference>
<dbReference type="InterPro" id="IPR004372">
    <property type="entry name" value="Ac/propionate_kinase"/>
</dbReference>
<comment type="catalytic activity">
    <reaction evidence="7">
        <text>acetate + ATP = acetyl phosphate + ADP</text>
        <dbReference type="Rhea" id="RHEA:11352"/>
        <dbReference type="ChEBI" id="CHEBI:22191"/>
        <dbReference type="ChEBI" id="CHEBI:30089"/>
        <dbReference type="ChEBI" id="CHEBI:30616"/>
        <dbReference type="ChEBI" id="CHEBI:456216"/>
        <dbReference type="EC" id="2.7.2.1"/>
    </reaction>
</comment>
<dbReference type="GO" id="GO:0006083">
    <property type="term" value="P:acetate metabolic process"/>
    <property type="evidence" value="ECO:0007669"/>
    <property type="project" value="TreeGrafter"/>
</dbReference>
<dbReference type="NCBIfam" id="TIGR00016">
    <property type="entry name" value="ackA"/>
    <property type="match status" value="1"/>
</dbReference>
<reference evidence="9 10" key="1">
    <citation type="submission" date="2018-09" db="EMBL/GenBank/DDBJ databases">
        <authorList>
            <person name="Postec A."/>
        </authorList>
    </citation>
    <scope>NUCLEOTIDE SEQUENCE [LARGE SCALE GENOMIC DNA]</scope>
    <source>
        <strain evidence="9">70B-A</strain>
    </source>
</reference>
<feature type="binding site" evidence="7">
    <location>
        <begin position="331"/>
        <end position="335"/>
    </location>
    <ligand>
        <name>ATP</name>
        <dbReference type="ChEBI" id="CHEBI:30616"/>
    </ligand>
</feature>
<evidence type="ECO:0000256" key="3">
    <source>
        <dbReference type="ARBA" id="ARBA00022679"/>
    </source>
</evidence>
<evidence type="ECO:0000256" key="1">
    <source>
        <dbReference type="ARBA" id="ARBA00008748"/>
    </source>
</evidence>
<dbReference type="EC" id="2.7.2.1" evidence="7"/>
<feature type="binding site" evidence="7">
    <location>
        <position position="7"/>
    </location>
    <ligand>
        <name>Mg(2+)</name>
        <dbReference type="ChEBI" id="CHEBI:18420"/>
    </ligand>
</feature>
<dbReference type="Pfam" id="PF00871">
    <property type="entry name" value="Acetate_kinase"/>
    <property type="match status" value="1"/>
</dbReference>
<evidence type="ECO:0000256" key="5">
    <source>
        <dbReference type="ARBA" id="ARBA00022777"/>
    </source>
</evidence>
<dbReference type="UniPathway" id="UPA00340">
    <property type="reaction ID" value="UER00458"/>
</dbReference>
<feature type="binding site" evidence="7">
    <location>
        <begin position="283"/>
        <end position="285"/>
    </location>
    <ligand>
        <name>ATP</name>
        <dbReference type="ChEBI" id="CHEBI:30616"/>
    </ligand>
</feature>
<dbReference type="PRINTS" id="PR00471">
    <property type="entry name" value="ACETATEKNASE"/>
</dbReference>
<feature type="site" description="Transition state stabilizer" evidence="7">
    <location>
        <position position="180"/>
    </location>
</feature>
<comment type="subcellular location">
    <subcellularLocation>
        <location evidence="7">Cytoplasm</location>
    </subcellularLocation>
</comment>
<proteinExistence type="inferred from homology"/>
<keyword evidence="3 7" id="KW-0808">Transferase</keyword>
<dbReference type="GO" id="GO:0005524">
    <property type="term" value="F:ATP binding"/>
    <property type="evidence" value="ECO:0007669"/>
    <property type="project" value="UniProtKB-KW"/>
</dbReference>
<feature type="site" description="Transition state stabilizer" evidence="7">
    <location>
        <position position="241"/>
    </location>
</feature>
<dbReference type="Proteomes" id="UP000279029">
    <property type="component" value="Chromosome"/>
</dbReference>
<dbReference type="RefSeq" id="WP_125135478.1">
    <property type="nucleotide sequence ID" value="NZ_LR130778.1"/>
</dbReference>
<name>A0A3P7NRP6_9FIRM</name>
<sequence>MNILVLNCGSSSVKYQLINMENEDVLAIGICDRIGFDGSFIGHKPKGHDKMKLQIPMKDHKEAVKAVLATLTDPAHGVIDSMDEIAAVGHRVVHGAEAFSASTIITEEVKDAIKVCSDLAPLHNPANLVGINACEVLMPNTKQVAVFDTAFHQTMEPKAYLYALPYKYYTKHKIRKYGFHGTSHKYVAYRTAEFLGRNIEDMKIVVCHLGNGASVCAIDGGKSVDTSMGLTPLEGLAMGTRCGDLDPAIVQFIAEKEGLTLDEVINVLNKESGIKGLSQFSSDFRDIEDAIADGNKQAALAMDVYHLKVAKYVGAYAAVMNGIDAVVFTAGLGENNHEVRKEVCNYLGYLGVKVDDELNHVRSMERDFSAEGATVRSLVIPTNEELAIARETKQLIKKN</sequence>
<dbReference type="HAMAP" id="MF_00020">
    <property type="entry name" value="Acetate_kinase"/>
    <property type="match status" value="1"/>
</dbReference>
<dbReference type="GO" id="GO:0008776">
    <property type="term" value="F:acetate kinase activity"/>
    <property type="evidence" value="ECO:0007669"/>
    <property type="project" value="UniProtKB-UniRule"/>
</dbReference>
<dbReference type="InterPro" id="IPR023865">
    <property type="entry name" value="Aliphatic_acid_kinase_CS"/>
</dbReference>
<evidence type="ECO:0000256" key="6">
    <source>
        <dbReference type="ARBA" id="ARBA00022840"/>
    </source>
</evidence>
<dbReference type="SUPFAM" id="SSF53067">
    <property type="entry name" value="Actin-like ATPase domain"/>
    <property type="match status" value="2"/>
</dbReference>
<dbReference type="KEGG" id="cbar:PATL70BA_0046"/>
<dbReference type="InterPro" id="IPR043129">
    <property type="entry name" value="ATPase_NBD"/>
</dbReference>
<comment type="function">
    <text evidence="7">Catalyzes the formation of acetyl phosphate from acetate and ATP. Can also catalyze the reverse reaction.</text>
</comment>
<dbReference type="GO" id="GO:0000287">
    <property type="term" value="F:magnesium ion binding"/>
    <property type="evidence" value="ECO:0007669"/>
    <property type="project" value="UniProtKB-UniRule"/>
</dbReference>
<evidence type="ECO:0000256" key="8">
    <source>
        <dbReference type="RuleBase" id="RU003835"/>
    </source>
</evidence>
<dbReference type="Gene3D" id="3.30.420.40">
    <property type="match status" value="2"/>
</dbReference>